<feature type="active site" evidence="5">
    <location>
        <position position="252"/>
    </location>
</feature>
<accession>A0A5C3LYI9</accession>
<dbReference type="InterPro" id="IPR016163">
    <property type="entry name" value="Ald_DH_C"/>
</dbReference>
<proteinExistence type="inferred from homology"/>
<name>A0A5C3LYI9_9AGAR</name>
<feature type="active site" evidence="5 6">
    <location>
        <position position="218"/>
    </location>
</feature>
<evidence type="ECO:0000256" key="1">
    <source>
        <dbReference type="ARBA" id="ARBA00009986"/>
    </source>
</evidence>
<evidence type="ECO:0000256" key="5">
    <source>
        <dbReference type="PIRSR" id="PIRSR036492-1"/>
    </source>
</evidence>
<dbReference type="Proteomes" id="UP000308652">
    <property type="component" value="Unassembled WGS sequence"/>
</dbReference>
<dbReference type="Gene3D" id="3.40.605.10">
    <property type="entry name" value="Aldehyde Dehydrogenase, Chain A, domain 1"/>
    <property type="match status" value="1"/>
</dbReference>
<dbReference type="InterPro" id="IPR016162">
    <property type="entry name" value="Ald_DH_N"/>
</dbReference>
<dbReference type="InterPro" id="IPR012394">
    <property type="entry name" value="Aldehyde_DH_NAD(P)"/>
</dbReference>
<dbReference type="PIRSF" id="PIRSF036492">
    <property type="entry name" value="ALDH"/>
    <property type="match status" value="1"/>
</dbReference>
<dbReference type="Pfam" id="PF00171">
    <property type="entry name" value="Aldedh"/>
    <property type="match status" value="1"/>
</dbReference>
<keyword evidence="8" id="KW-0472">Membrane</keyword>
<dbReference type="PROSITE" id="PS00070">
    <property type="entry name" value="ALDEHYDE_DEHYDR_CYS"/>
    <property type="match status" value="1"/>
</dbReference>
<evidence type="ECO:0000256" key="2">
    <source>
        <dbReference type="ARBA" id="ARBA00023002"/>
    </source>
</evidence>
<dbReference type="FunFam" id="3.40.605.10:FF:000004">
    <property type="entry name" value="Aldehyde dehydrogenase"/>
    <property type="match status" value="1"/>
</dbReference>
<dbReference type="Gene3D" id="3.40.309.10">
    <property type="entry name" value="Aldehyde Dehydrogenase, Chain A, domain 2"/>
    <property type="match status" value="1"/>
</dbReference>
<evidence type="ECO:0000256" key="6">
    <source>
        <dbReference type="PROSITE-ProRule" id="PRU10007"/>
    </source>
</evidence>
<keyword evidence="11" id="KW-1185">Reference proteome</keyword>
<organism evidence="10 11">
    <name type="scientific">Crucibulum laeve</name>
    <dbReference type="NCBI Taxonomy" id="68775"/>
    <lineage>
        <taxon>Eukaryota</taxon>
        <taxon>Fungi</taxon>
        <taxon>Dikarya</taxon>
        <taxon>Basidiomycota</taxon>
        <taxon>Agaricomycotina</taxon>
        <taxon>Agaricomycetes</taxon>
        <taxon>Agaricomycetidae</taxon>
        <taxon>Agaricales</taxon>
        <taxon>Agaricineae</taxon>
        <taxon>Nidulariaceae</taxon>
        <taxon>Crucibulum</taxon>
    </lineage>
</organism>
<keyword evidence="8" id="KW-1133">Transmembrane helix</keyword>
<dbReference type="FunFam" id="3.40.309.10:FF:000025">
    <property type="entry name" value="Aldehyde dehydrogenase"/>
    <property type="match status" value="1"/>
</dbReference>
<evidence type="ECO:0000313" key="10">
    <source>
        <dbReference type="EMBL" id="TFK38204.1"/>
    </source>
</evidence>
<gene>
    <name evidence="10" type="ORF">BDQ12DRAFT_684167</name>
</gene>
<dbReference type="SUPFAM" id="SSF53720">
    <property type="entry name" value="ALDH-like"/>
    <property type="match status" value="1"/>
</dbReference>
<feature type="domain" description="Aldehyde dehydrogenase" evidence="9">
    <location>
        <begin position="20"/>
        <end position="439"/>
    </location>
</feature>
<dbReference type="PROSITE" id="PS00687">
    <property type="entry name" value="ALDEHYDE_DEHYDR_GLU"/>
    <property type="match status" value="1"/>
</dbReference>
<keyword evidence="2 4" id="KW-0560">Oxidoreductase</keyword>
<dbReference type="EMBL" id="ML213604">
    <property type="protein sequence ID" value="TFK38204.1"/>
    <property type="molecule type" value="Genomic_DNA"/>
</dbReference>
<dbReference type="OrthoDB" id="440325at2759"/>
<sequence>MPELAYTPLDEITQLHSTLRSTFRTGKLKPIAYRKYQILQLAYLIKDNAERFEEALASDLGRPKFESRFVEINPSLTEIKTAYTGVDKWAKPEKPAFSLNFAAMRPVIYKEAKGVVLIISPFNYPMWLSVGPIAGALAAGNAVVLKPSESTPAVSSLFAELFPKYLDSDLVRVVNGAIPETTHLLDLPWDHILYTGSGRVGKIVATAAAKHLTPVSLELGGKSPVIIDPKCDLKMAAKRILWGKVVNAGQTCVAPDYVLVPREFQETFIQALKETYQSFYPADTPSSAPSAYSRIVTPQAFSRIKNLLDNTKGTIAIGGDTDASSKYIGPTVVKDVTGDDSLMSDEIFGPVLPVVPYDGTVEEAVKFVNARDHPLALYVFSQDGEFKKQVFEHTQSGAAIANEVVLHPGADGLPFGGTGPSGYGMHTGKYSFDMFTHLRSSMDSPSWIDAILGFRFPPYTDKSLAATKRLLVTLPARPSGPPAVNAGKSKWWGKWFFLVLAVAIAGGLTKRDKIAKN</sequence>
<dbReference type="InterPro" id="IPR016161">
    <property type="entry name" value="Ald_DH/histidinol_DH"/>
</dbReference>
<dbReference type="InterPro" id="IPR015590">
    <property type="entry name" value="Aldehyde_DH_dom"/>
</dbReference>
<evidence type="ECO:0000313" key="11">
    <source>
        <dbReference type="Proteomes" id="UP000308652"/>
    </source>
</evidence>
<dbReference type="AlphaFoldDB" id="A0A5C3LYI9"/>
<feature type="transmembrane region" description="Helical" evidence="8">
    <location>
        <begin position="491"/>
        <end position="509"/>
    </location>
</feature>
<dbReference type="PANTHER" id="PTHR43570">
    <property type="entry name" value="ALDEHYDE DEHYDROGENASE"/>
    <property type="match status" value="1"/>
</dbReference>
<dbReference type="GO" id="GO:0006081">
    <property type="term" value="P:aldehyde metabolic process"/>
    <property type="evidence" value="ECO:0007669"/>
    <property type="project" value="InterPro"/>
</dbReference>
<evidence type="ECO:0000256" key="3">
    <source>
        <dbReference type="ARBA" id="ARBA00023027"/>
    </source>
</evidence>
<evidence type="ECO:0000256" key="7">
    <source>
        <dbReference type="RuleBase" id="RU003345"/>
    </source>
</evidence>
<dbReference type="InterPro" id="IPR016160">
    <property type="entry name" value="Ald_DH_CS_CYS"/>
</dbReference>
<comment type="similarity">
    <text evidence="1 4 7">Belongs to the aldehyde dehydrogenase family.</text>
</comment>
<dbReference type="PANTHER" id="PTHR43570:SF16">
    <property type="entry name" value="ALDEHYDE DEHYDROGENASE TYPE III, ISOFORM Q"/>
    <property type="match status" value="1"/>
</dbReference>
<dbReference type="GO" id="GO:0004029">
    <property type="term" value="F:aldehyde dehydrogenase (NAD+) activity"/>
    <property type="evidence" value="ECO:0007669"/>
    <property type="project" value="TreeGrafter"/>
</dbReference>
<reference evidence="10 11" key="1">
    <citation type="journal article" date="2019" name="Nat. Ecol. Evol.">
        <title>Megaphylogeny resolves global patterns of mushroom evolution.</title>
        <authorList>
            <person name="Varga T."/>
            <person name="Krizsan K."/>
            <person name="Foldi C."/>
            <person name="Dima B."/>
            <person name="Sanchez-Garcia M."/>
            <person name="Sanchez-Ramirez S."/>
            <person name="Szollosi G.J."/>
            <person name="Szarkandi J.G."/>
            <person name="Papp V."/>
            <person name="Albert L."/>
            <person name="Andreopoulos W."/>
            <person name="Angelini C."/>
            <person name="Antonin V."/>
            <person name="Barry K.W."/>
            <person name="Bougher N.L."/>
            <person name="Buchanan P."/>
            <person name="Buyck B."/>
            <person name="Bense V."/>
            <person name="Catcheside P."/>
            <person name="Chovatia M."/>
            <person name="Cooper J."/>
            <person name="Damon W."/>
            <person name="Desjardin D."/>
            <person name="Finy P."/>
            <person name="Geml J."/>
            <person name="Haridas S."/>
            <person name="Hughes K."/>
            <person name="Justo A."/>
            <person name="Karasinski D."/>
            <person name="Kautmanova I."/>
            <person name="Kiss B."/>
            <person name="Kocsube S."/>
            <person name="Kotiranta H."/>
            <person name="LaButti K.M."/>
            <person name="Lechner B.E."/>
            <person name="Liimatainen K."/>
            <person name="Lipzen A."/>
            <person name="Lukacs Z."/>
            <person name="Mihaltcheva S."/>
            <person name="Morgado L.N."/>
            <person name="Niskanen T."/>
            <person name="Noordeloos M.E."/>
            <person name="Ohm R.A."/>
            <person name="Ortiz-Santana B."/>
            <person name="Ovrebo C."/>
            <person name="Racz N."/>
            <person name="Riley R."/>
            <person name="Savchenko A."/>
            <person name="Shiryaev A."/>
            <person name="Soop K."/>
            <person name="Spirin V."/>
            <person name="Szebenyi C."/>
            <person name="Tomsovsky M."/>
            <person name="Tulloss R.E."/>
            <person name="Uehling J."/>
            <person name="Grigoriev I.V."/>
            <person name="Vagvolgyi C."/>
            <person name="Papp T."/>
            <person name="Martin F.M."/>
            <person name="Miettinen O."/>
            <person name="Hibbett D.S."/>
            <person name="Nagy L.G."/>
        </authorList>
    </citation>
    <scope>NUCLEOTIDE SEQUENCE [LARGE SCALE GENOMIC DNA]</scope>
    <source>
        <strain evidence="10 11">CBS 166.37</strain>
    </source>
</reference>
<dbReference type="InterPro" id="IPR029510">
    <property type="entry name" value="Ald_DH_CS_GLU"/>
</dbReference>
<protein>
    <recommendedName>
        <fullName evidence="4">Aldehyde dehydrogenase</fullName>
    </recommendedName>
</protein>
<keyword evidence="3" id="KW-0520">NAD</keyword>
<evidence type="ECO:0000256" key="8">
    <source>
        <dbReference type="SAM" id="Phobius"/>
    </source>
</evidence>
<dbReference type="GO" id="GO:0005737">
    <property type="term" value="C:cytoplasm"/>
    <property type="evidence" value="ECO:0007669"/>
    <property type="project" value="TreeGrafter"/>
</dbReference>
<evidence type="ECO:0000256" key="4">
    <source>
        <dbReference type="PIRNR" id="PIRNR036492"/>
    </source>
</evidence>
<dbReference type="CDD" id="cd07135">
    <property type="entry name" value="ALDH_F14-YMR110C"/>
    <property type="match status" value="1"/>
</dbReference>
<dbReference type="STRING" id="68775.A0A5C3LYI9"/>
<keyword evidence="8" id="KW-0812">Transmembrane</keyword>
<evidence type="ECO:0000259" key="9">
    <source>
        <dbReference type="Pfam" id="PF00171"/>
    </source>
</evidence>